<reference evidence="2" key="3">
    <citation type="submission" date="2016-03" db="UniProtKB">
        <authorList>
            <consortium name="EnsemblProtists"/>
        </authorList>
    </citation>
    <scope>IDENTIFICATION</scope>
</reference>
<name>L1ITR6_GUITC</name>
<reference evidence="1 3" key="1">
    <citation type="journal article" date="2012" name="Nature">
        <title>Algal genomes reveal evolutionary mosaicism and the fate of nucleomorphs.</title>
        <authorList>
            <consortium name="DOE Joint Genome Institute"/>
            <person name="Curtis B.A."/>
            <person name="Tanifuji G."/>
            <person name="Burki F."/>
            <person name="Gruber A."/>
            <person name="Irimia M."/>
            <person name="Maruyama S."/>
            <person name="Arias M.C."/>
            <person name="Ball S.G."/>
            <person name="Gile G.H."/>
            <person name="Hirakawa Y."/>
            <person name="Hopkins J.F."/>
            <person name="Kuo A."/>
            <person name="Rensing S.A."/>
            <person name="Schmutz J."/>
            <person name="Symeonidi A."/>
            <person name="Elias M."/>
            <person name="Eveleigh R.J."/>
            <person name="Herman E.K."/>
            <person name="Klute M.J."/>
            <person name="Nakayama T."/>
            <person name="Obornik M."/>
            <person name="Reyes-Prieto A."/>
            <person name="Armbrust E.V."/>
            <person name="Aves S.J."/>
            <person name="Beiko R.G."/>
            <person name="Coutinho P."/>
            <person name="Dacks J.B."/>
            <person name="Durnford D.G."/>
            <person name="Fast N.M."/>
            <person name="Green B.R."/>
            <person name="Grisdale C.J."/>
            <person name="Hempel F."/>
            <person name="Henrissat B."/>
            <person name="Hoppner M.P."/>
            <person name="Ishida K."/>
            <person name="Kim E."/>
            <person name="Koreny L."/>
            <person name="Kroth P.G."/>
            <person name="Liu Y."/>
            <person name="Malik S.B."/>
            <person name="Maier U.G."/>
            <person name="McRose D."/>
            <person name="Mock T."/>
            <person name="Neilson J.A."/>
            <person name="Onodera N.T."/>
            <person name="Poole A.M."/>
            <person name="Pritham E.J."/>
            <person name="Richards T.A."/>
            <person name="Rocap G."/>
            <person name="Roy S.W."/>
            <person name="Sarai C."/>
            <person name="Schaack S."/>
            <person name="Shirato S."/>
            <person name="Slamovits C.H."/>
            <person name="Spencer D.F."/>
            <person name="Suzuki S."/>
            <person name="Worden A.Z."/>
            <person name="Zauner S."/>
            <person name="Barry K."/>
            <person name="Bell C."/>
            <person name="Bharti A.K."/>
            <person name="Crow J.A."/>
            <person name="Grimwood J."/>
            <person name="Kramer R."/>
            <person name="Lindquist E."/>
            <person name="Lucas S."/>
            <person name="Salamov A."/>
            <person name="McFadden G.I."/>
            <person name="Lane C.E."/>
            <person name="Keeling P.J."/>
            <person name="Gray M.W."/>
            <person name="Grigoriev I.V."/>
            <person name="Archibald J.M."/>
        </authorList>
    </citation>
    <scope>NUCLEOTIDE SEQUENCE</scope>
    <source>
        <strain evidence="1 3">CCMP2712</strain>
    </source>
</reference>
<evidence type="ECO:0000313" key="3">
    <source>
        <dbReference type="Proteomes" id="UP000011087"/>
    </source>
</evidence>
<dbReference type="Proteomes" id="UP000011087">
    <property type="component" value="Unassembled WGS sequence"/>
</dbReference>
<evidence type="ECO:0000313" key="2">
    <source>
        <dbReference type="EnsemblProtists" id="EKX39633"/>
    </source>
</evidence>
<protein>
    <submittedName>
        <fullName evidence="1 2">Uncharacterized protein</fullName>
    </submittedName>
</protein>
<dbReference type="AlphaFoldDB" id="L1ITR6"/>
<sequence length="85" mass="9895">MRSTPMLLAQTFGQKETESFLRSYKPPVYDQGDDDLDDVFVVSNDEIPSKIEPKDKLKPSQDMQDELENFFKTSVLRQHPDLLNF</sequence>
<keyword evidence="3" id="KW-1185">Reference proteome</keyword>
<dbReference type="PaxDb" id="55529-EKX39633"/>
<dbReference type="HOGENOM" id="CLU_2517363_0_0_1"/>
<accession>L1ITR6</accession>
<dbReference type="RefSeq" id="XP_005826613.1">
    <property type="nucleotide sequence ID" value="XM_005826556.1"/>
</dbReference>
<organism evidence="1">
    <name type="scientific">Guillardia theta (strain CCMP2712)</name>
    <name type="common">Cryptophyte</name>
    <dbReference type="NCBI Taxonomy" id="905079"/>
    <lineage>
        <taxon>Eukaryota</taxon>
        <taxon>Cryptophyceae</taxon>
        <taxon>Pyrenomonadales</taxon>
        <taxon>Geminigeraceae</taxon>
        <taxon>Guillardia</taxon>
    </lineage>
</organism>
<dbReference type="EnsemblProtists" id="EKX39633">
    <property type="protein sequence ID" value="EKX39633"/>
    <property type="gene ID" value="GUITHDRAFT_114360"/>
</dbReference>
<reference evidence="3" key="2">
    <citation type="submission" date="2012-11" db="EMBL/GenBank/DDBJ databases">
        <authorList>
            <person name="Kuo A."/>
            <person name="Curtis B.A."/>
            <person name="Tanifuji G."/>
            <person name="Burki F."/>
            <person name="Gruber A."/>
            <person name="Irimia M."/>
            <person name="Maruyama S."/>
            <person name="Arias M.C."/>
            <person name="Ball S.G."/>
            <person name="Gile G.H."/>
            <person name="Hirakawa Y."/>
            <person name="Hopkins J.F."/>
            <person name="Rensing S.A."/>
            <person name="Schmutz J."/>
            <person name="Symeonidi A."/>
            <person name="Elias M."/>
            <person name="Eveleigh R.J."/>
            <person name="Herman E.K."/>
            <person name="Klute M.J."/>
            <person name="Nakayama T."/>
            <person name="Obornik M."/>
            <person name="Reyes-Prieto A."/>
            <person name="Armbrust E.V."/>
            <person name="Aves S.J."/>
            <person name="Beiko R.G."/>
            <person name="Coutinho P."/>
            <person name="Dacks J.B."/>
            <person name="Durnford D.G."/>
            <person name="Fast N.M."/>
            <person name="Green B.R."/>
            <person name="Grisdale C."/>
            <person name="Hempe F."/>
            <person name="Henrissat B."/>
            <person name="Hoppner M.P."/>
            <person name="Ishida K.-I."/>
            <person name="Kim E."/>
            <person name="Koreny L."/>
            <person name="Kroth P.G."/>
            <person name="Liu Y."/>
            <person name="Malik S.-B."/>
            <person name="Maier U.G."/>
            <person name="McRose D."/>
            <person name="Mock T."/>
            <person name="Neilson J.A."/>
            <person name="Onodera N.T."/>
            <person name="Poole A.M."/>
            <person name="Pritham E.J."/>
            <person name="Richards T.A."/>
            <person name="Rocap G."/>
            <person name="Roy S.W."/>
            <person name="Sarai C."/>
            <person name="Schaack S."/>
            <person name="Shirato S."/>
            <person name="Slamovits C.H."/>
            <person name="Spencer D.F."/>
            <person name="Suzuki S."/>
            <person name="Worden A.Z."/>
            <person name="Zauner S."/>
            <person name="Barry K."/>
            <person name="Bell C."/>
            <person name="Bharti A.K."/>
            <person name="Crow J.A."/>
            <person name="Grimwood J."/>
            <person name="Kramer R."/>
            <person name="Lindquist E."/>
            <person name="Lucas S."/>
            <person name="Salamov A."/>
            <person name="McFadden G.I."/>
            <person name="Lane C.E."/>
            <person name="Keeling P.J."/>
            <person name="Gray M.W."/>
            <person name="Grigoriev I.V."/>
            <person name="Archibald J.M."/>
        </authorList>
    </citation>
    <scope>NUCLEOTIDE SEQUENCE</scope>
    <source>
        <strain evidence="3">CCMP2712</strain>
    </source>
</reference>
<gene>
    <name evidence="1" type="ORF">GUITHDRAFT_114360</name>
</gene>
<dbReference type="KEGG" id="gtt:GUITHDRAFT_114360"/>
<dbReference type="EMBL" id="JH993038">
    <property type="protein sequence ID" value="EKX39633.1"/>
    <property type="molecule type" value="Genomic_DNA"/>
</dbReference>
<dbReference type="GeneID" id="17296315"/>
<evidence type="ECO:0000313" key="1">
    <source>
        <dbReference type="EMBL" id="EKX39633.1"/>
    </source>
</evidence>
<proteinExistence type="predicted"/>